<keyword evidence="1" id="KW-0472">Membrane</keyword>
<dbReference type="EMBL" id="CP002896">
    <property type="protein sequence ID" value="AEK41476.1"/>
    <property type="molecule type" value="Genomic_DNA"/>
</dbReference>
<dbReference type="KEGG" id="amn:RAM_14940"/>
<proteinExistence type="predicted"/>
<reference evidence="2 3" key="1">
    <citation type="journal article" date="2011" name="J. Bacteriol.">
        <title>Whole genome sequence of the rifamycin B-producing strain Amycolatopsis mediterranei S699.</title>
        <authorList>
            <person name="Verma M."/>
            <person name="Kaur J."/>
            <person name="Kumar M."/>
            <person name="Kumari K."/>
            <person name="Saxena A."/>
            <person name="Anand S."/>
            <person name="Nigam A."/>
            <person name="Ravi V."/>
            <person name="Raghuvanshi S."/>
            <person name="Khurana P."/>
            <person name="Tyagi A.K."/>
            <person name="Khurana J.P."/>
            <person name="Lal R."/>
        </authorList>
    </citation>
    <scope>NUCLEOTIDE SEQUENCE [LARGE SCALE GENOMIC DNA]</scope>
    <source>
        <strain evidence="2 3">S699</strain>
    </source>
</reference>
<dbReference type="AlphaFoldDB" id="A0A9R0NVP9"/>
<evidence type="ECO:0000313" key="2">
    <source>
        <dbReference type="EMBL" id="AEK41476.1"/>
    </source>
</evidence>
<gene>
    <name evidence="2" type="ordered locus">RAM_14940</name>
</gene>
<dbReference type="Proteomes" id="UP000006138">
    <property type="component" value="Chromosome"/>
</dbReference>
<sequence length="57" mass="5746">MTEGIARRRWHPLTIAAGLVLAAAAVTIALVFAPGRLLPGAWLVLCAAAGFATSGSS</sequence>
<keyword evidence="3" id="KW-1185">Reference proteome</keyword>
<keyword evidence="1" id="KW-0812">Transmembrane</keyword>
<protein>
    <submittedName>
        <fullName evidence="2">Uncharacterized protein</fullName>
    </submittedName>
</protein>
<evidence type="ECO:0000256" key="1">
    <source>
        <dbReference type="SAM" id="Phobius"/>
    </source>
</evidence>
<dbReference type="RefSeq" id="WP_014466898.1">
    <property type="nucleotide sequence ID" value="NC_017186.1"/>
</dbReference>
<keyword evidence="1" id="KW-1133">Transmembrane helix</keyword>
<accession>A0A9R0NVP9</accession>
<feature type="transmembrane region" description="Helical" evidence="1">
    <location>
        <begin position="12"/>
        <end position="33"/>
    </location>
</feature>
<evidence type="ECO:0000313" key="3">
    <source>
        <dbReference type="Proteomes" id="UP000006138"/>
    </source>
</evidence>
<dbReference type="GeneID" id="92877184"/>
<organism evidence="2 3">
    <name type="scientific">Amycolatopsis mediterranei (strain S699)</name>
    <name type="common">Nocardia mediterranei</name>
    <dbReference type="NCBI Taxonomy" id="713604"/>
    <lineage>
        <taxon>Bacteria</taxon>
        <taxon>Bacillati</taxon>
        <taxon>Actinomycetota</taxon>
        <taxon>Actinomycetes</taxon>
        <taxon>Pseudonocardiales</taxon>
        <taxon>Pseudonocardiaceae</taxon>
        <taxon>Amycolatopsis</taxon>
    </lineage>
</organism>
<name>A0A9R0NVP9_AMYMS</name>